<name>A0ABT7JKH6_9DEIO</name>
<reference evidence="5 6" key="1">
    <citation type="submission" date="2023-05" db="EMBL/GenBank/DDBJ databases">
        <authorList>
            <person name="Gao F."/>
        </authorList>
    </citation>
    <scope>NUCLEOTIDE SEQUENCE [LARGE SCALE GENOMIC DNA]</scope>
    <source>
        <strain evidence="5 6">MIMF12</strain>
    </source>
</reference>
<dbReference type="InterPro" id="IPR039448">
    <property type="entry name" value="Beta_helix"/>
</dbReference>
<dbReference type="Pfam" id="PF12708">
    <property type="entry name" value="Pect-lyase_RHGA_epim"/>
    <property type="match status" value="1"/>
</dbReference>
<dbReference type="PANTHER" id="PTHR31736">
    <property type="match status" value="1"/>
</dbReference>
<feature type="domain" description="Periplasmic copper-binding protein NosD beta helix" evidence="2">
    <location>
        <begin position="282"/>
        <end position="444"/>
    </location>
</feature>
<comment type="caution">
    <text evidence="5">The sequence shown here is derived from an EMBL/GenBank/DDBJ whole genome shotgun (WGS) entry which is preliminary data.</text>
</comment>
<organism evidence="5 6">
    <name type="scientific">Deinococcus rhizophilus</name>
    <dbReference type="NCBI Taxonomy" id="3049544"/>
    <lineage>
        <taxon>Bacteria</taxon>
        <taxon>Thermotogati</taxon>
        <taxon>Deinococcota</taxon>
        <taxon>Deinococci</taxon>
        <taxon>Deinococcales</taxon>
        <taxon>Deinococcaceae</taxon>
        <taxon>Deinococcus</taxon>
    </lineage>
</organism>
<accession>A0ABT7JKH6</accession>
<evidence type="ECO:0000256" key="1">
    <source>
        <dbReference type="ARBA" id="ARBA00023157"/>
    </source>
</evidence>
<dbReference type="InterPro" id="IPR006626">
    <property type="entry name" value="PbH1"/>
</dbReference>
<feature type="non-terminal residue" evidence="5">
    <location>
        <position position="1"/>
    </location>
</feature>
<dbReference type="SUPFAM" id="SSF51126">
    <property type="entry name" value="Pectin lyase-like"/>
    <property type="match status" value="1"/>
</dbReference>
<dbReference type="Pfam" id="PF13229">
    <property type="entry name" value="Beta_helix"/>
    <property type="match status" value="1"/>
</dbReference>
<dbReference type="InterPro" id="IPR007742">
    <property type="entry name" value="NosD_dom"/>
</dbReference>
<dbReference type="EMBL" id="JASNGB010000082">
    <property type="protein sequence ID" value="MDL2344453.1"/>
    <property type="molecule type" value="Genomic_DNA"/>
</dbReference>
<feature type="domain" description="Rhamnogalacturonase A/B/Epimerase-like pectate lyase" evidence="3">
    <location>
        <begin position="12"/>
        <end position="58"/>
    </location>
</feature>
<feature type="domain" description="Right handed beta helix" evidence="4">
    <location>
        <begin position="121"/>
        <end position="273"/>
    </location>
</feature>
<evidence type="ECO:0000259" key="2">
    <source>
        <dbReference type="Pfam" id="PF05048"/>
    </source>
</evidence>
<dbReference type="InterPro" id="IPR012334">
    <property type="entry name" value="Pectin_lyas_fold"/>
</dbReference>
<evidence type="ECO:0000259" key="3">
    <source>
        <dbReference type="Pfam" id="PF12708"/>
    </source>
</evidence>
<dbReference type="Pfam" id="PF05048">
    <property type="entry name" value="NosD"/>
    <property type="match status" value="1"/>
</dbReference>
<evidence type="ECO:0000313" key="6">
    <source>
        <dbReference type="Proteomes" id="UP001302059"/>
    </source>
</evidence>
<evidence type="ECO:0000259" key="4">
    <source>
        <dbReference type="Pfam" id="PF13229"/>
    </source>
</evidence>
<dbReference type="InterPro" id="IPR011050">
    <property type="entry name" value="Pectin_lyase_fold/virulence"/>
</dbReference>
<dbReference type="Gene3D" id="2.160.20.10">
    <property type="entry name" value="Single-stranded right-handed beta-helix, Pectin lyase-like"/>
    <property type="match status" value="2"/>
</dbReference>
<dbReference type="RefSeq" id="WP_285523421.1">
    <property type="nucleotide sequence ID" value="NZ_JASNGB010000082.1"/>
</dbReference>
<dbReference type="SMART" id="SM00710">
    <property type="entry name" value="PbH1"/>
    <property type="match status" value="9"/>
</dbReference>
<evidence type="ECO:0000313" key="5">
    <source>
        <dbReference type="EMBL" id="MDL2344453.1"/>
    </source>
</evidence>
<gene>
    <name evidence="5" type="ORF">QOL99_09835</name>
</gene>
<keyword evidence="6" id="KW-1185">Reference proteome</keyword>
<dbReference type="InterPro" id="IPR024535">
    <property type="entry name" value="RHGA/B-epi-like_pectate_lyase"/>
</dbReference>
<keyword evidence="1" id="KW-1015">Disulfide bond</keyword>
<dbReference type="Proteomes" id="UP001302059">
    <property type="component" value="Unassembled WGS sequence"/>
</dbReference>
<proteinExistence type="predicted"/>
<dbReference type="PANTHER" id="PTHR31736:SF19">
    <property type="entry name" value="PECTIN LYASE SUPERFAMILY PROTEIN-RELATED"/>
    <property type="match status" value="1"/>
</dbReference>
<sequence length="450" mass="47444">PLAQSASRRGRVDVKSFGARGDGRADDTAALNRAAAGAAGRDLVFSAGTYLIRGPVVFTGYRGQTVLAEGGATIQAARDYRHGSADGMLHFQQPRDVTVRDLKIVGNRDPEANPYAVFIDGLRIAGGKDITVSGLTVVNAPTNGIAVVDSDTVTLRGNTMQSAGGAGGWSQRTVHQRWLNNTVIGFGDPAGRLKAGLGLFATIGDDFLAEGNVIRNVANTATKTEGVSNVVYRGNTVDVFGKDGIKVMPYPGHSTSVRNAVIENNTVRAWRAWASDGSSYILLHAVIGGRVRGNRIEGTGGTPEVYGEDAIKVNAWGGTASRDILIENNEARNTRRGLRIEADGVTVRGNTITGTLPWTRSGVIVAGHGVTVADNLIAGAAVGVLIDRGMNRTRIENNRFDRVETAVYADNGNADVTVSRNRFGPEVQKAIAGSVRGGCNFYNSAQCGPR</sequence>
<protein>
    <submittedName>
        <fullName evidence="5">Right-handed parallel beta-helix repeat-containing protein</fullName>
    </submittedName>
</protein>